<name>A0A3R5Y4H9_ORNRH</name>
<dbReference type="NCBIfam" id="TIGR02191">
    <property type="entry name" value="RNaseIII"/>
    <property type="match status" value="1"/>
</dbReference>
<keyword evidence="8 11" id="KW-0460">Magnesium</keyword>
<evidence type="ECO:0000256" key="10">
    <source>
        <dbReference type="ARBA" id="ARBA00049596"/>
    </source>
</evidence>
<dbReference type="InterPro" id="IPR000999">
    <property type="entry name" value="RNase_III_dom"/>
</dbReference>
<evidence type="ECO:0000256" key="7">
    <source>
        <dbReference type="ARBA" id="ARBA00022801"/>
    </source>
</evidence>
<sequence>MPLLQSFWKKVSSLIKKDKKSDLPKKLLDMLGFIPKDSSLFLEALTPRSAQRKSAEGEAFNYERLEFLGDAMLSAIIAEYLFVNAPTQKEGYLTKMRAKIVSRKHLNQIGNDMGLLSLIDSDLKKKITLGANVCGDMFESLIGAIYEDQGYEVTKNFIYKSVIAPYVDLENLENRISSYKSLMLEWCQKNRIKLSFDTQEENSAENTKFFVSAICLDEKEVARGRATSKKKAEEKAAKRAYFSFQKEISVQCL</sequence>
<dbReference type="SUPFAM" id="SSF54768">
    <property type="entry name" value="dsRNA-binding domain-like"/>
    <property type="match status" value="1"/>
</dbReference>
<evidence type="ECO:0000313" key="14">
    <source>
        <dbReference type="EMBL" id="QAR31524.1"/>
    </source>
</evidence>
<dbReference type="SMART" id="SM00535">
    <property type="entry name" value="RIBOc"/>
    <property type="match status" value="1"/>
</dbReference>
<feature type="domain" description="RNase III" evidence="13">
    <location>
        <begin position="24"/>
        <end position="150"/>
    </location>
</feature>
<dbReference type="OrthoDB" id="9805026at2"/>
<dbReference type="GO" id="GO:0019843">
    <property type="term" value="F:rRNA binding"/>
    <property type="evidence" value="ECO:0007669"/>
    <property type="project" value="UniProtKB-KW"/>
</dbReference>
<dbReference type="InterPro" id="IPR011907">
    <property type="entry name" value="RNase_III"/>
</dbReference>
<evidence type="ECO:0000256" key="8">
    <source>
        <dbReference type="ARBA" id="ARBA00022842"/>
    </source>
</evidence>
<keyword evidence="11" id="KW-0819">tRNA processing</keyword>
<evidence type="ECO:0000256" key="9">
    <source>
        <dbReference type="ARBA" id="ARBA00022884"/>
    </source>
</evidence>
<dbReference type="InterPro" id="IPR036389">
    <property type="entry name" value="RNase_III_sf"/>
</dbReference>
<dbReference type="SMART" id="SM00358">
    <property type="entry name" value="DSRM"/>
    <property type="match status" value="1"/>
</dbReference>
<feature type="binding site" evidence="11">
    <location>
        <position position="66"/>
    </location>
    <ligand>
        <name>Mg(2+)</name>
        <dbReference type="ChEBI" id="CHEBI:18420"/>
    </ligand>
</feature>
<dbReference type="EC" id="3.1.26.3" evidence="11"/>
<dbReference type="GO" id="GO:0006364">
    <property type="term" value="P:rRNA processing"/>
    <property type="evidence" value="ECO:0007669"/>
    <property type="project" value="UniProtKB-UniRule"/>
</dbReference>
<comment type="similarity">
    <text evidence="2">Belongs to the ribonuclease III family.</text>
</comment>
<dbReference type="Pfam" id="PF14622">
    <property type="entry name" value="Ribonucleas_3_3"/>
    <property type="match status" value="1"/>
</dbReference>
<keyword evidence="11" id="KW-0963">Cytoplasm</keyword>
<proteinExistence type="inferred from homology"/>
<feature type="binding site" evidence="11">
    <location>
        <position position="139"/>
    </location>
    <ligand>
        <name>Mg(2+)</name>
        <dbReference type="ChEBI" id="CHEBI:18420"/>
    </ligand>
</feature>
<feature type="domain" description="DRBM" evidence="12">
    <location>
        <begin position="178"/>
        <end position="246"/>
    </location>
</feature>
<comment type="subcellular location">
    <subcellularLocation>
        <location evidence="11">Cytoplasm</location>
    </subcellularLocation>
</comment>
<feature type="active site" evidence="11">
    <location>
        <position position="139"/>
    </location>
</feature>
<feature type="binding site" evidence="11">
    <location>
        <position position="136"/>
    </location>
    <ligand>
        <name>Mg(2+)</name>
        <dbReference type="ChEBI" id="CHEBI:18420"/>
    </ligand>
</feature>
<dbReference type="Gene3D" id="1.10.1520.10">
    <property type="entry name" value="Ribonuclease III domain"/>
    <property type="match status" value="1"/>
</dbReference>
<dbReference type="AlphaFoldDB" id="A0A3R5Y4H9"/>
<protein>
    <recommendedName>
        <fullName evidence="11">Ribonuclease 3</fullName>
        <ecNumber evidence="11">3.1.26.3</ecNumber>
    </recommendedName>
    <alternativeName>
        <fullName evidence="11">Ribonuclease III</fullName>
        <shortName evidence="11">RNase III</shortName>
    </alternativeName>
</protein>
<accession>A0A3R5Y4H9</accession>
<dbReference type="SUPFAM" id="SSF69065">
    <property type="entry name" value="RNase III domain-like"/>
    <property type="match status" value="1"/>
</dbReference>
<dbReference type="GO" id="GO:0005737">
    <property type="term" value="C:cytoplasm"/>
    <property type="evidence" value="ECO:0007669"/>
    <property type="project" value="UniProtKB-SubCell"/>
</dbReference>
<evidence type="ECO:0000313" key="15">
    <source>
        <dbReference type="Proteomes" id="UP000287701"/>
    </source>
</evidence>
<evidence type="ECO:0000256" key="1">
    <source>
        <dbReference type="ARBA" id="ARBA00000109"/>
    </source>
</evidence>
<dbReference type="GO" id="GO:0006397">
    <property type="term" value="P:mRNA processing"/>
    <property type="evidence" value="ECO:0007669"/>
    <property type="project" value="UniProtKB-UniRule"/>
</dbReference>
<organism evidence="14 15">
    <name type="scientific">Ornithobacterium rhinotracheale</name>
    <dbReference type="NCBI Taxonomy" id="28251"/>
    <lineage>
        <taxon>Bacteria</taxon>
        <taxon>Pseudomonadati</taxon>
        <taxon>Bacteroidota</taxon>
        <taxon>Flavobacteriia</taxon>
        <taxon>Flavobacteriales</taxon>
        <taxon>Weeksellaceae</taxon>
        <taxon>Ornithobacterium</taxon>
    </lineage>
</organism>
<keyword evidence="6 11" id="KW-0255">Endonuclease</keyword>
<evidence type="ECO:0000259" key="13">
    <source>
        <dbReference type="PROSITE" id="PS50142"/>
    </source>
</evidence>
<dbReference type="PANTHER" id="PTHR14950:SF37">
    <property type="entry name" value="ENDORIBONUCLEASE DICER"/>
    <property type="match status" value="1"/>
</dbReference>
<evidence type="ECO:0000256" key="4">
    <source>
        <dbReference type="ARBA" id="ARBA00022722"/>
    </source>
</evidence>
<dbReference type="Gene3D" id="3.30.160.20">
    <property type="match status" value="1"/>
</dbReference>
<evidence type="ECO:0000256" key="2">
    <source>
        <dbReference type="ARBA" id="ARBA00010183"/>
    </source>
</evidence>
<dbReference type="GO" id="GO:0046872">
    <property type="term" value="F:metal ion binding"/>
    <property type="evidence" value="ECO:0007669"/>
    <property type="project" value="UniProtKB-KW"/>
</dbReference>
<dbReference type="GO" id="GO:0008033">
    <property type="term" value="P:tRNA processing"/>
    <property type="evidence" value="ECO:0007669"/>
    <property type="project" value="UniProtKB-KW"/>
</dbReference>
<evidence type="ECO:0000259" key="12">
    <source>
        <dbReference type="PROSITE" id="PS50137"/>
    </source>
</evidence>
<dbReference type="GO" id="GO:0004525">
    <property type="term" value="F:ribonuclease III activity"/>
    <property type="evidence" value="ECO:0007669"/>
    <property type="project" value="UniProtKB-UniRule"/>
</dbReference>
<comment type="function">
    <text evidence="10 11">Digests double-stranded RNA. Involved in the processing of primary rRNA transcript to yield the immediate precursors to the large and small rRNAs (23S and 16S). Processes some mRNAs, and tRNAs when they are encoded in the rRNA operon. Processes pre-crRNA and tracrRNA of type II CRISPR loci if present in the organism.</text>
</comment>
<dbReference type="HAMAP" id="MF_00104">
    <property type="entry name" value="RNase_III"/>
    <property type="match status" value="1"/>
</dbReference>
<comment type="subunit">
    <text evidence="11">Homodimer.</text>
</comment>
<dbReference type="PROSITE" id="PS50137">
    <property type="entry name" value="DS_RBD"/>
    <property type="match status" value="1"/>
</dbReference>
<keyword evidence="11" id="KW-0699">rRNA-binding</keyword>
<dbReference type="Pfam" id="PF00035">
    <property type="entry name" value="dsrm"/>
    <property type="match status" value="1"/>
</dbReference>
<evidence type="ECO:0000256" key="6">
    <source>
        <dbReference type="ARBA" id="ARBA00022759"/>
    </source>
</evidence>
<dbReference type="PROSITE" id="PS00517">
    <property type="entry name" value="RNASE_3_1"/>
    <property type="match status" value="1"/>
</dbReference>
<keyword evidence="11" id="KW-0698">rRNA processing</keyword>
<keyword evidence="3 11" id="KW-0507">mRNA processing</keyword>
<feature type="active site" evidence="11">
    <location>
        <position position="70"/>
    </location>
</feature>
<dbReference type="Proteomes" id="UP000287701">
    <property type="component" value="Chromosome"/>
</dbReference>
<gene>
    <name evidence="11 14" type="primary">rnc</name>
    <name evidence="14" type="ORF">EQP59_09325</name>
</gene>
<evidence type="ECO:0000256" key="11">
    <source>
        <dbReference type="HAMAP-Rule" id="MF_00104"/>
    </source>
</evidence>
<comment type="catalytic activity">
    <reaction evidence="1 11">
        <text>Endonucleolytic cleavage to 5'-phosphomonoester.</text>
        <dbReference type="EC" id="3.1.26.3"/>
    </reaction>
</comment>
<dbReference type="CDD" id="cd00593">
    <property type="entry name" value="RIBOc"/>
    <property type="match status" value="1"/>
</dbReference>
<dbReference type="InterPro" id="IPR014720">
    <property type="entry name" value="dsRBD_dom"/>
</dbReference>
<keyword evidence="4 11" id="KW-0540">Nuclease</keyword>
<dbReference type="PROSITE" id="PS50142">
    <property type="entry name" value="RNASE_3_2"/>
    <property type="match status" value="1"/>
</dbReference>
<reference evidence="14 15" key="1">
    <citation type="submission" date="2019-01" db="EMBL/GenBank/DDBJ databases">
        <title>Whole Genome of Ornithobacterium rhinotracheale FARPER-174b.</title>
        <authorList>
            <person name="Tataje-Lavanda L.A."/>
            <person name="Montalvan A."/>
            <person name="Montesinos R."/>
            <person name="Zimic M."/>
            <person name="Fernandez-Sanchez M."/>
            <person name="Fernandez-Diaz M."/>
        </authorList>
    </citation>
    <scope>NUCLEOTIDE SEQUENCE [LARGE SCALE GENOMIC DNA]</scope>
    <source>
        <strain evidence="14 15">FARPER-174b</strain>
    </source>
</reference>
<keyword evidence="7 11" id="KW-0378">Hydrolase</keyword>
<keyword evidence="9 11" id="KW-0694">RNA-binding</keyword>
<comment type="cofactor">
    <cofactor evidence="11">
        <name>Mg(2+)</name>
        <dbReference type="ChEBI" id="CHEBI:18420"/>
    </cofactor>
</comment>
<keyword evidence="5 11" id="KW-0479">Metal-binding</keyword>
<dbReference type="PANTHER" id="PTHR14950">
    <property type="entry name" value="DICER-RELATED"/>
    <property type="match status" value="1"/>
</dbReference>
<dbReference type="EMBL" id="CP035107">
    <property type="protein sequence ID" value="QAR31524.1"/>
    <property type="molecule type" value="Genomic_DNA"/>
</dbReference>
<evidence type="ECO:0000256" key="3">
    <source>
        <dbReference type="ARBA" id="ARBA00022664"/>
    </source>
</evidence>
<dbReference type="RefSeq" id="WP_128501941.1">
    <property type="nucleotide sequence ID" value="NZ_CP035107.1"/>
</dbReference>
<evidence type="ECO:0000256" key="5">
    <source>
        <dbReference type="ARBA" id="ARBA00022723"/>
    </source>
</evidence>